<gene>
    <name evidence="5" type="ORF">V3I05_04310</name>
</gene>
<evidence type="ECO:0000256" key="2">
    <source>
        <dbReference type="PROSITE-ProRule" id="PRU00284"/>
    </source>
</evidence>
<sequence length="556" mass="61570">MIDIEQPSKARRKINVGFMLSLGFGVLIVFSCIMAFISLNRVSSINASLTDINDKNALAQRYAINFRGSVHDRAIAVRDVVLIDNEDKKGLHDLLEQIHTLEQFYKEAEDNMKKNFIDTHLLDETELSILNAIEATQAKSIPLIVQITQAKLAGDSQKAYTLLNTLAPYFTQWLKEINQFIDYQEDENQRLTIELRENVNEFRLILLVLLACSIVFGVIDAIIIIRMLLNLLGGEPHAASDIVSRIANGNLSDPVYYKRENSMLHSIAAMQQKLREIVEYIIHSSNQIHDVALRVSKTSHKAQDAAITQMQSSTHVTNKIGQMNQSVIEVSNIAKQTEENSLKSVEISTKGVEIINVTAQEIGKITEMISTSADNIRGLQQQSMEIGGSANLIAEIADQTNLLALNAAIEAARAGEHGRGFAVVADEVRKLAERTASTTAEIANMIKLIQDSIGTSVEAIEAIVPQIEKGQQLIMDSVQTLEEIQAQAQDSLEKAQTVASSSSQQESAMQSISHDMQGIATLSQETHLSLEHANKTIDELKNISDSLKEYMSYFKI</sequence>
<keyword evidence="3" id="KW-1133">Transmembrane helix</keyword>
<evidence type="ECO:0000313" key="5">
    <source>
        <dbReference type="EMBL" id="XAM18907.1"/>
    </source>
</evidence>
<dbReference type="RefSeq" id="WP_343354145.1">
    <property type="nucleotide sequence ID" value="NZ_CP145316.1"/>
</dbReference>
<keyword evidence="3" id="KW-0472">Membrane</keyword>
<dbReference type="InterPro" id="IPR024478">
    <property type="entry name" value="HlyB_4HB_MCP"/>
</dbReference>
<dbReference type="Proteomes" id="UP001434737">
    <property type="component" value="Chromosome"/>
</dbReference>
<reference evidence="5 6" key="1">
    <citation type="submission" date="2024-02" db="EMBL/GenBank/DDBJ databases">
        <title>Genome and pathogenicity analysis of Helicobacter mastomyrinus isolated from mice.</title>
        <authorList>
            <person name="Zhu L."/>
        </authorList>
    </citation>
    <scope>NUCLEOTIDE SEQUENCE [LARGE SCALE GENOMIC DNA]</scope>
    <source>
        <strain evidence="5 6">Hm-17</strain>
    </source>
</reference>
<keyword evidence="6" id="KW-1185">Reference proteome</keyword>
<evidence type="ECO:0000313" key="6">
    <source>
        <dbReference type="Proteomes" id="UP001434737"/>
    </source>
</evidence>
<dbReference type="Pfam" id="PF12729">
    <property type="entry name" value="4HB_MCP_1"/>
    <property type="match status" value="1"/>
</dbReference>
<keyword evidence="1 2" id="KW-0807">Transducer</keyword>
<organism evidence="5 6">
    <name type="scientific">Helicobacter mastomyrinus</name>
    <dbReference type="NCBI Taxonomy" id="287948"/>
    <lineage>
        <taxon>Bacteria</taxon>
        <taxon>Pseudomonadati</taxon>
        <taxon>Campylobacterota</taxon>
        <taxon>Epsilonproteobacteria</taxon>
        <taxon>Campylobacterales</taxon>
        <taxon>Helicobacteraceae</taxon>
        <taxon>Helicobacter</taxon>
    </lineage>
</organism>
<proteinExistence type="predicted"/>
<evidence type="ECO:0000259" key="4">
    <source>
        <dbReference type="PROSITE" id="PS50111"/>
    </source>
</evidence>
<feature type="transmembrane region" description="Helical" evidence="3">
    <location>
        <begin position="16"/>
        <end position="39"/>
    </location>
</feature>
<name>A0ABZ3F6V2_9HELI</name>
<dbReference type="Gene3D" id="1.10.287.950">
    <property type="entry name" value="Methyl-accepting chemotaxis protein"/>
    <property type="match status" value="1"/>
</dbReference>
<dbReference type="Pfam" id="PF00015">
    <property type="entry name" value="MCPsignal"/>
    <property type="match status" value="1"/>
</dbReference>
<dbReference type="PANTHER" id="PTHR32089">
    <property type="entry name" value="METHYL-ACCEPTING CHEMOTAXIS PROTEIN MCPB"/>
    <property type="match status" value="1"/>
</dbReference>
<dbReference type="SUPFAM" id="SSF58104">
    <property type="entry name" value="Methyl-accepting chemotaxis protein (MCP) signaling domain"/>
    <property type="match status" value="1"/>
</dbReference>
<feature type="transmembrane region" description="Helical" evidence="3">
    <location>
        <begin position="204"/>
        <end position="229"/>
    </location>
</feature>
<evidence type="ECO:0000256" key="1">
    <source>
        <dbReference type="ARBA" id="ARBA00023224"/>
    </source>
</evidence>
<dbReference type="CDD" id="cd11386">
    <property type="entry name" value="MCP_signal"/>
    <property type="match status" value="1"/>
</dbReference>
<dbReference type="PANTHER" id="PTHR32089:SF112">
    <property type="entry name" value="LYSOZYME-LIKE PROTEIN-RELATED"/>
    <property type="match status" value="1"/>
</dbReference>
<evidence type="ECO:0000256" key="3">
    <source>
        <dbReference type="SAM" id="Phobius"/>
    </source>
</evidence>
<protein>
    <submittedName>
        <fullName evidence="5">Methyl-accepting chemotaxis protein</fullName>
    </submittedName>
</protein>
<keyword evidence="3" id="KW-0812">Transmembrane</keyword>
<feature type="domain" description="Methyl-accepting transducer" evidence="4">
    <location>
        <begin position="284"/>
        <end position="520"/>
    </location>
</feature>
<accession>A0ABZ3F6V2</accession>
<dbReference type="SMART" id="SM00283">
    <property type="entry name" value="MA"/>
    <property type="match status" value="1"/>
</dbReference>
<dbReference type="PROSITE" id="PS50111">
    <property type="entry name" value="CHEMOTAXIS_TRANSDUC_2"/>
    <property type="match status" value="1"/>
</dbReference>
<dbReference type="EMBL" id="CP145316">
    <property type="protein sequence ID" value="XAM18907.1"/>
    <property type="molecule type" value="Genomic_DNA"/>
</dbReference>
<dbReference type="InterPro" id="IPR004089">
    <property type="entry name" value="MCPsignal_dom"/>
</dbReference>